<dbReference type="PROSITE" id="PS50071">
    <property type="entry name" value="HOMEOBOX_2"/>
    <property type="match status" value="1"/>
</dbReference>
<dbReference type="InterPro" id="IPR050224">
    <property type="entry name" value="TALE_homeobox"/>
</dbReference>
<proteinExistence type="predicted"/>
<dbReference type="Pfam" id="PF05920">
    <property type="entry name" value="Homeobox_KN"/>
    <property type="match status" value="1"/>
</dbReference>
<dbReference type="InterPro" id="IPR001356">
    <property type="entry name" value="HD"/>
</dbReference>
<dbReference type="PANTHER" id="PTHR11850">
    <property type="entry name" value="HOMEOBOX PROTEIN TRANSCRIPTION FACTORS"/>
    <property type="match status" value="1"/>
</dbReference>
<dbReference type="AlphaFoldDB" id="A0A0B2V8Q0"/>
<evidence type="ECO:0000313" key="9">
    <source>
        <dbReference type="Proteomes" id="UP000031036"/>
    </source>
</evidence>
<keyword evidence="3 5" id="KW-0371">Homeobox</keyword>
<dbReference type="GO" id="GO:0006355">
    <property type="term" value="P:regulation of DNA-templated transcription"/>
    <property type="evidence" value="ECO:0007669"/>
    <property type="project" value="InterPro"/>
</dbReference>
<evidence type="ECO:0000256" key="6">
    <source>
        <dbReference type="SAM" id="MobiDB-lite"/>
    </source>
</evidence>
<feature type="region of interest" description="Disordered" evidence="6">
    <location>
        <begin position="1"/>
        <end position="121"/>
    </location>
</feature>
<evidence type="ECO:0000256" key="4">
    <source>
        <dbReference type="ARBA" id="ARBA00023242"/>
    </source>
</evidence>
<evidence type="ECO:0000313" key="8">
    <source>
        <dbReference type="EMBL" id="KHN77862.1"/>
    </source>
</evidence>
<evidence type="ECO:0000256" key="2">
    <source>
        <dbReference type="ARBA" id="ARBA00023125"/>
    </source>
</evidence>
<evidence type="ECO:0000256" key="1">
    <source>
        <dbReference type="ARBA" id="ARBA00004123"/>
    </source>
</evidence>
<name>A0A0B2V8Q0_TOXCA</name>
<dbReference type="SUPFAM" id="SSF46689">
    <property type="entry name" value="Homeodomain-like"/>
    <property type="match status" value="1"/>
</dbReference>
<feature type="region of interest" description="Disordered" evidence="6">
    <location>
        <begin position="207"/>
        <end position="248"/>
    </location>
</feature>
<feature type="non-terminal residue" evidence="8">
    <location>
        <position position="1"/>
    </location>
</feature>
<dbReference type="CDD" id="cd00086">
    <property type="entry name" value="homeodomain"/>
    <property type="match status" value="1"/>
</dbReference>
<evidence type="ECO:0000256" key="5">
    <source>
        <dbReference type="PROSITE-ProRule" id="PRU00108"/>
    </source>
</evidence>
<feature type="compositionally biased region" description="Low complexity" evidence="6">
    <location>
        <begin position="10"/>
        <end position="20"/>
    </location>
</feature>
<feature type="domain" description="Homeobox" evidence="7">
    <location>
        <begin position="117"/>
        <end position="180"/>
    </location>
</feature>
<dbReference type="InterPro" id="IPR008422">
    <property type="entry name" value="KN_HD"/>
</dbReference>
<dbReference type="STRING" id="6265.A0A0B2V8Q0"/>
<accession>A0A0B2V8Q0</accession>
<dbReference type="GO" id="GO:0000987">
    <property type="term" value="F:cis-regulatory region sequence-specific DNA binding"/>
    <property type="evidence" value="ECO:0007669"/>
    <property type="project" value="UniProtKB-ARBA"/>
</dbReference>
<comment type="subcellular location">
    <subcellularLocation>
        <location evidence="1 5">Nucleus</location>
    </subcellularLocation>
</comment>
<dbReference type="InterPro" id="IPR009057">
    <property type="entry name" value="Homeodomain-like_sf"/>
</dbReference>
<organism evidence="8 9">
    <name type="scientific">Toxocara canis</name>
    <name type="common">Canine roundworm</name>
    <dbReference type="NCBI Taxonomy" id="6265"/>
    <lineage>
        <taxon>Eukaryota</taxon>
        <taxon>Metazoa</taxon>
        <taxon>Ecdysozoa</taxon>
        <taxon>Nematoda</taxon>
        <taxon>Chromadorea</taxon>
        <taxon>Rhabditida</taxon>
        <taxon>Spirurina</taxon>
        <taxon>Ascaridomorpha</taxon>
        <taxon>Ascaridoidea</taxon>
        <taxon>Toxocaridae</taxon>
        <taxon>Toxocara</taxon>
    </lineage>
</organism>
<protein>
    <submittedName>
        <fullName evidence="8">Homeobox protein unc-62</fullName>
    </submittedName>
</protein>
<gene>
    <name evidence="8" type="primary">unc-62</name>
    <name evidence="8" type="ORF">Tcan_07322</name>
</gene>
<keyword evidence="2 5" id="KW-0238">DNA-binding</keyword>
<dbReference type="Proteomes" id="UP000031036">
    <property type="component" value="Unassembled WGS sequence"/>
</dbReference>
<evidence type="ECO:0000259" key="7">
    <source>
        <dbReference type="PROSITE" id="PS50071"/>
    </source>
</evidence>
<evidence type="ECO:0000256" key="3">
    <source>
        <dbReference type="ARBA" id="ARBA00023155"/>
    </source>
</evidence>
<feature type="compositionally biased region" description="Polar residues" evidence="6">
    <location>
        <begin position="23"/>
        <end position="46"/>
    </location>
</feature>
<sequence length="328" mass="35573">QASVPLTAVSSPSGSSSAGGQRLDSTPHSVETPNQLLSTQQTSVDNISDAGGDPYDPEQDFYHGHGHQHPLDPAQPTSQQMPSTADERDESLSMCGSLNEDGGRESVLSDGQAGTNGSKRKVPKVFSKEAITKFRAWLFQNLTHPYPSEDQKKQLAHETGLTILQVNNWKMARHRWRQYQEQLGTVSSAGELREFINARRRIVQPMIDQSNRAGRPNGVNVFKNRRRKSSGQSPGPSPDLLGVTHNYSPDNGQLAAAAGYPAQAMFPGNPYAAGMGHPAFPNPAALTGHMFMPGPMSHMMAPYNAAQTQMGANVWMESLMPGHMSMDA</sequence>
<dbReference type="EMBL" id="JPKZ01002215">
    <property type="protein sequence ID" value="KHN77862.1"/>
    <property type="molecule type" value="Genomic_DNA"/>
</dbReference>
<keyword evidence="4 5" id="KW-0539">Nucleus</keyword>
<reference evidence="8 9" key="1">
    <citation type="submission" date="2014-11" db="EMBL/GenBank/DDBJ databases">
        <title>Genetic blueprint of the zoonotic pathogen Toxocara canis.</title>
        <authorList>
            <person name="Zhu X.-Q."/>
            <person name="Korhonen P.K."/>
            <person name="Cai H."/>
            <person name="Young N.D."/>
            <person name="Nejsum P."/>
            <person name="von Samson-Himmelstjerna G."/>
            <person name="Boag P.R."/>
            <person name="Tan P."/>
            <person name="Li Q."/>
            <person name="Min J."/>
            <person name="Yang Y."/>
            <person name="Wang X."/>
            <person name="Fang X."/>
            <person name="Hall R.S."/>
            <person name="Hofmann A."/>
            <person name="Sternberg P.W."/>
            <person name="Jex A.R."/>
            <person name="Gasser R.B."/>
        </authorList>
    </citation>
    <scope>NUCLEOTIDE SEQUENCE [LARGE SCALE GENOMIC DNA]</scope>
    <source>
        <strain evidence="8">PN_DK_2014</strain>
    </source>
</reference>
<dbReference type="SMART" id="SM00389">
    <property type="entry name" value="HOX"/>
    <property type="match status" value="1"/>
</dbReference>
<keyword evidence="9" id="KW-1185">Reference proteome</keyword>
<dbReference type="OrthoDB" id="5798847at2759"/>
<dbReference type="Gene3D" id="1.10.10.60">
    <property type="entry name" value="Homeodomain-like"/>
    <property type="match status" value="1"/>
</dbReference>
<feature type="DNA-binding region" description="Homeobox" evidence="5">
    <location>
        <begin position="119"/>
        <end position="181"/>
    </location>
</feature>
<comment type="caution">
    <text evidence="8">The sequence shown here is derived from an EMBL/GenBank/DDBJ whole genome shotgun (WGS) entry which is preliminary data.</text>
</comment>
<dbReference type="GO" id="GO:0005634">
    <property type="term" value="C:nucleus"/>
    <property type="evidence" value="ECO:0007669"/>
    <property type="project" value="UniProtKB-SubCell"/>
</dbReference>